<accession>A0A6L4WU85</accession>
<feature type="binding site" evidence="3">
    <location>
        <begin position="212"/>
        <end position="219"/>
    </location>
    <ligand>
        <name>ATP</name>
        <dbReference type="ChEBI" id="CHEBI:30616"/>
    </ligand>
</feature>
<dbReference type="SUPFAM" id="SSF140931">
    <property type="entry name" value="Fic-like"/>
    <property type="match status" value="1"/>
</dbReference>
<feature type="binding site" evidence="1">
    <location>
        <position position="71"/>
    </location>
    <ligand>
        <name>ATP</name>
        <dbReference type="ChEBI" id="CHEBI:30616"/>
    </ligand>
</feature>
<evidence type="ECO:0000313" key="7">
    <source>
        <dbReference type="Proteomes" id="UP000461010"/>
    </source>
</evidence>
<dbReference type="PANTHER" id="PTHR13504:SF38">
    <property type="entry name" value="FIDO DOMAIN-CONTAINING PROTEIN"/>
    <property type="match status" value="1"/>
</dbReference>
<keyword evidence="7" id="KW-1185">Reference proteome</keyword>
<dbReference type="PROSITE" id="PS51459">
    <property type="entry name" value="FIDO"/>
    <property type="match status" value="1"/>
</dbReference>
<dbReference type="GO" id="GO:0005524">
    <property type="term" value="F:ATP binding"/>
    <property type="evidence" value="ECO:0007669"/>
    <property type="project" value="UniProtKB-KW"/>
</dbReference>
<evidence type="ECO:0000313" key="6">
    <source>
        <dbReference type="EMBL" id="KAB7892089.1"/>
    </source>
</evidence>
<dbReference type="PIRSF" id="PIRSF038925">
    <property type="entry name" value="AMP-prot_trans"/>
    <property type="match status" value="1"/>
</dbReference>
<dbReference type="Pfam" id="PF02661">
    <property type="entry name" value="Fic"/>
    <property type="match status" value="1"/>
</dbReference>
<feature type="binding site" evidence="1">
    <location>
        <position position="208"/>
    </location>
    <ligand>
        <name>ATP</name>
        <dbReference type="ChEBI" id="CHEBI:30616"/>
    </ligand>
</feature>
<name>A0A6L4WU85_9BACT</name>
<dbReference type="Gene3D" id="1.10.3290.10">
    <property type="entry name" value="Fido-like domain"/>
    <property type="match status" value="1"/>
</dbReference>
<dbReference type="PANTHER" id="PTHR13504">
    <property type="entry name" value="FIDO DOMAIN-CONTAINING PROTEIN DDB_G0283145"/>
    <property type="match status" value="1"/>
</dbReference>
<dbReference type="RefSeq" id="WP_152188618.1">
    <property type="nucleotide sequence ID" value="NZ_WFKJ01000008.1"/>
</dbReference>
<protein>
    <submittedName>
        <fullName evidence="5">Fic family protein</fullName>
    </submittedName>
</protein>
<dbReference type="Proteomes" id="UP000472839">
    <property type="component" value="Unassembled WGS sequence"/>
</dbReference>
<dbReference type="InterPro" id="IPR003812">
    <property type="entry name" value="Fido"/>
</dbReference>
<dbReference type="EMBL" id="WFKK01000011">
    <property type="protein sequence ID" value="KAB7889668.1"/>
    <property type="molecule type" value="Genomic_DNA"/>
</dbReference>
<feature type="binding site" evidence="1">
    <location>
        <position position="250"/>
    </location>
    <ligand>
        <name>ATP</name>
        <dbReference type="ChEBI" id="CHEBI:30616"/>
    </ligand>
</feature>
<evidence type="ECO:0000256" key="1">
    <source>
        <dbReference type="PIRSR" id="PIRSR038925-1"/>
    </source>
</evidence>
<reference evidence="7 8" key="1">
    <citation type="submission" date="2019-10" db="EMBL/GenBank/DDBJ databases">
        <title>Poseidonibacter ostreae sp. nov., isolated from the gut of the Ostrea denselamellosa.</title>
        <authorList>
            <person name="Choi A."/>
        </authorList>
    </citation>
    <scope>NUCLEOTIDE SEQUENCE [LARGE SCALE GENOMIC DNA]</scope>
    <source>
        <strain evidence="5 8">SJOD-M-33</strain>
        <strain evidence="6 7">SJOD-M-5</strain>
    </source>
</reference>
<gene>
    <name evidence="6" type="ORF">GBG18_03985</name>
    <name evidence="5" type="ORF">GBG19_05520</name>
</gene>
<dbReference type="Proteomes" id="UP000461010">
    <property type="component" value="Unassembled WGS sequence"/>
</dbReference>
<evidence type="ECO:0000256" key="3">
    <source>
        <dbReference type="PIRSR" id="PIRSR640198-2"/>
    </source>
</evidence>
<sequence>MIKELNLENAVKYHYDKFPPENLDYHKLMKQLVKSTEAIARFDQMIKEMHNSEILLAPLRSKEAVVSSRMEGTISTVDEILQYEADFGGSTDTKGMVRSDVIETNLYQKALKSAQEAIDTGYPLSEYLIKSAHQELLSFGRGAKKSPGEYKTAQNYLGDKAQKNISFIPISPEKLNDGMEQLFKYINEEDEILLLKTAIAHIEFEALHPFKDGNGRIGRMIITLMLWKSGVISQPHFYISGYFEENKDIYIEKMRNVSLENNWTDWCIFFLQAIEEQSIKNLEIAESISNLYNEMKEKFREVLSSQYSLNALDFVFTNPLFRNSKFINESGIPKSTAKRFPKILIEEGLLKVQDESSGTRSALYSFEPLMRLVRV</sequence>
<evidence type="ECO:0000256" key="2">
    <source>
        <dbReference type="PIRSR" id="PIRSR640198-1"/>
    </source>
</evidence>
<feature type="active site" evidence="2">
    <location>
        <position position="208"/>
    </location>
</feature>
<dbReference type="InterPro" id="IPR025758">
    <property type="entry name" value="Fic/DOC_N"/>
</dbReference>
<proteinExistence type="predicted"/>
<dbReference type="AlphaFoldDB" id="A0A6L4WU85"/>
<dbReference type="Pfam" id="PF13784">
    <property type="entry name" value="Fic_N"/>
    <property type="match status" value="1"/>
</dbReference>
<feature type="domain" description="Fido" evidence="4">
    <location>
        <begin position="124"/>
        <end position="272"/>
    </location>
</feature>
<organism evidence="5 8">
    <name type="scientific">Poseidonibacter ostreae</name>
    <dbReference type="NCBI Taxonomy" id="2654171"/>
    <lineage>
        <taxon>Bacteria</taxon>
        <taxon>Pseudomonadati</taxon>
        <taxon>Campylobacterota</taxon>
        <taxon>Epsilonproteobacteria</taxon>
        <taxon>Campylobacterales</taxon>
        <taxon>Arcobacteraceae</taxon>
        <taxon>Poseidonibacter</taxon>
    </lineage>
</organism>
<evidence type="ECO:0000313" key="8">
    <source>
        <dbReference type="Proteomes" id="UP000472839"/>
    </source>
</evidence>
<dbReference type="InterPro" id="IPR040198">
    <property type="entry name" value="Fido_containing"/>
</dbReference>
<keyword evidence="1" id="KW-0067">ATP-binding</keyword>
<dbReference type="InterPro" id="IPR036597">
    <property type="entry name" value="Fido-like_dom_sf"/>
</dbReference>
<evidence type="ECO:0000259" key="4">
    <source>
        <dbReference type="PROSITE" id="PS51459"/>
    </source>
</evidence>
<comment type="caution">
    <text evidence="5">The sequence shown here is derived from an EMBL/GenBank/DDBJ whole genome shotgun (WGS) entry which is preliminary data.</text>
</comment>
<keyword evidence="1" id="KW-0547">Nucleotide-binding</keyword>
<feature type="binding site" evidence="1">
    <location>
        <begin position="213"/>
        <end position="219"/>
    </location>
    <ligand>
        <name>ATP</name>
        <dbReference type="ChEBI" id="CHEBI:30616"/>
    </ligand>
</feature>
<dbReference type="EMBL" id="WFKJ01000008">
    <property type="protein sequence ID" value="KAB7892089.1"/>
    <property type="molecule type" value="Genomic_DNA"/>
</dbReference>
<dbReference type="InterPro" id="IPR026287">
    <property type="entry name" value="SoFic-like"/>
</dbReference>
<evidence type="ECO:0000313" key="5">
    <source>
        <dbReference type="EMBL" id="KAB7889668.1"/>
    </source>
</evidence>